<sequence length="71" mass="7546">MFVLLLPVYTPSSSSIVSPGFELLSAPLIPPVVVLLIGLVAAKLVCIVVAKKKIAKIINIGINILLSNFFE</sequence>
<dbReference type="AlphaFoldDB" id="A0A644T7E8"/>
<feature type="transmembrane region" description="Helical" evidence="1">
    <location>
        <begin position="31"/>
        <end position="50"/>
    </location>
</feature>
<protein>
    <submittedName>
        <fullName evidence="2">Uncharacterized protein</fullName>
    </submittedName>
</protein>
<accession>A0A644T7E8</accession>
<reference evidence="2" key="1">
    <citation type="submission" date="2019-08" db="EMBL/GenBank/DDBJ databases">
        <authorList>
            <person name="Kucharzyk K."/>
            <person name="Murdoch R.W."/>
            <person name="Higgins S."/>
            <person name="Loffler F."/>
        </authorList>
    </citation>
    <scope>NUCLEOTIDE SEQUENCE</scope>
</reference>
<gene>
    <name evidence="2" type="ORF">SDC9_08475</name>
</gene>
<evidence type="ECO:0000313" key="2">
    <source>
        <dbReference type="EMBL" id="MPL62855.1"/>
    </source>
</evidence>
<organism evidence="2">
    <name type="scientific">bioreactor metagenome</name>
    <dbReference type="NCBI Taxonomy" id="1076179"/>
    <lineage>
        <taxon>unclassified sequences</taxon>
        <taxon>metagenomes</taxon>
        <taxon>ecological metagenomes</taxon>
    </lineage>
</organism>
<dbReference type="EMBL" id="VSSQ01000019">
    <property type="protein sequence ID" value="MPL62855.1"/>
    <property type="molecule type" value="Genomic_DNA"/>
</dbReference>
<proteinExistence type="predicted"/>
<evidence type="ECO:0000256" key="1">
    <source>
        <dbReference type="SAM" id="Phobius"/>
    </source>
</evidence>
<keyword evidence="1" id="KW-1133">Transmembrane helix</keyword>
<comment type="caution">
    <text evidence="2">The sequence shown here is derived from an EMBL/GenBank/DDBJ whole genome shotgun (WGS) entry which is preliminary data.</text>
</comment>
<name>A0A644T7E8_9ZZZZ</name>
<keyword evidence="1" id="KW-0472">Membrane</keyword>
<keyword evidence="1" id="KW-0812">Transmembrane</keyword>